<dbReference type="GeneID" id="110798810"/>
<feature type="region of interest" description="Disordered" evidence="3">
    <location>
        <begin position="259"/>
        <end position="323"/>
    </location>
</feature>
<dbReference type="SMART" id="SM00369">
    <property type="entry name" value="LRR_TYP"/>
    <property type="match status" value="4"/>
</dbReference>
<sequence>MSELSAEDILREKKTHNPNSITSISLDHKALSSVSCLSNFNNLDRLDLSFNSLTSLKGLESCFNLKWLSVQQNKLHTLNGIEALTNLAVFNAGKNKLRSMDQVKTLVKLRALILNDNEITSISGLDQLTELNTLVLSRNPIRKVGNSLAKQKSIVKISLSNCQLEDIDNSIKACTGLEQLRLAHNDIKTLPEGLAYSKKLQILDLGNNMISRWSDLEVLSSLHNLKNLNLLGNPIAEKVKLIKKVNKLVPSLQILNSKRMDMSNKKDQKNESAVVNVGNELKPSTKKDHDVKHWDTSSNNYMDVDSDKQVNNKGLSNDHKLAKDRKLDDNTHVMGKEGSCRKSKVVERNENVIEKRDQKNPRKLKTSQIPEGEPEVVQIDGKNEQKKKEKHIEKEVPVQEAEKPVKDERSKRKVAHLDIIDDKETSFAELVAYDATEIVNPPDKQRRGSQGVGKVDTFSALVTYPAKKKKSKNQGSKASVLQFLTPEVGLGGPSAWTD</sequence>
<dbReference type="OrthoDB" id="1517790at2759"/>
<dbReference type="InterPro" id="IPR032675">
    <property type="entry name" value="LRR_dom_sf"/>
</dbReference>
<dbReference type="GO" id="GO:0015630">
    <property type="term" value="C:microtubule cytoskeleton"/>
    <property type="evidence" value="ECO:0000318"/>
    <property type="project" value="GO_Central"/>
</dbReference>
<keyword evidence="4" id="KW-1185">Reference proteome</keyword>
<dbReference type="InterPro" id="IPR003591">
    <property type="entry name" value="Leu-rich_rpt_typical-subtyp"/>
</dbReference>
<reference evidence="4" key="1">
    <citation type="journal article" date="2021" name="Nat. Commun.">
        <title>Genomic analyses provide insights into spinach domestication and the genetic basis of agronomic traits.</title>
        <authorList>
            <person name="Cai X."/>
            <person name="Sun X."/>
            <person name="Xu C."/>
            <person name="Sun H."/>
            <person name="Wang X."/>
            <person name="Ge C."/>
            <person name="Zhang Z."/>
            <person name="Wang Q."/>
            <person name="Fei Z."/>
            <person name="Jiao C."/>
            <person name="Wang Q."/>
        </authorList>
    </citation>
    <scope>NUCLEOTIDE SEQUENCE [LARGE SCALE GENOMIC DNA]</scope>
    <source>
        <strain evidence="4">cv. Varoflay</strain>
    </source>
</reference>
<dbReference type="InterPro" id="IPR025875">
    <property type="entry name" value="Leu-rich_rpt_4"/>
</dbReference>
<evidence type="ECO:0000313" key="5">
    <source>
        <dbReference type="RefSeq" id="XP_021859696.1"/>
    </source>
</evidence>
<dbReference type="Pfam" id="PF14580">
    <property type="entry name" value="LRR_9"/>
    <property type="match status" value="1"/>
</dbReference>
<protein>
    <submittedName>
        <fullName evidence="5">Plant intracellular Ras-group-related LRR protein 3</fullName>
    </submittedName>
</protein>
<dbReference type="PANTHER" id="PTHR46652">
    <property type="entry name" value="LEUCINE-RICH REPEAT AND IQ DOMAIN-CONTAINING PROTEIN 1-RELATED"/>
    <property type="match status" value="1"/>
</dbReference>
<name>A0A9R0J2C4_SPIOL</name>
<organism evidence="4 5">
    <name type="scientific">Spinacia oleracea</name>
    <name type="common">Spinach</name>
    <dbReference type="NCBI Taxonomy" id="3562"/>
    <lineage>
        <taxon>Eukaryota</taxon>
        <taxon>Viridiplantae</taxon>
        <taxon>Streptophyta</taxon>
        <taxon>Embryophyta</taxon>
        <taxon>Tracheophyta</taxon>
        <taxon>Spermatophyta</taxon>
        <taxon>Magnoliopsida</taxon>
        <taxon>eudicotyledons</taxon>
        <taxon>Gunneridae</taxon>
        <taxon>Pentapetalae</taxon>
        <taxon>Caryophyllales</taxon>
        <taxon>Chenopodiaceae</taxon>
        <taxon>Chenopodioideae</taxon>
        <taxon>Anserineae</taxon>
        <taxon>Spinacia</taxon>
    </lineage>
</organism>
<dbReference type="InterPro" id="IPR001611">
    <property type="entry name" value="Leu-rich_rpt"/>
</dbReference>
<dbReference type="PROSITE" id="PS51450">
    <property type="entry name" value="LRR"/>
    <property type="match status" value="4"/>
</dbReference>
<accession>A0A9R0J2C4</accession>
<evidence type="ECO:0000256" key="2">
    <source>
        <dbReference type="ARBA" id="ARBA00022737"/>
    </source>
</evidence>
<feature type="region of interest" description="Disordered" evidence="3">
    <location>
        <begin position="467"/>
        <end position="498"/>
    </location>
</feature>
<dbReference type="SMART" id="SM00365">
    <property type="entry name" value="LRR_SD22"/>
    <property type="match status" value="6"/>
</dbReference>
<dbReference type="SUPFAM" id="SSF52058">
    <property type="entry name" value="L domain-like"/>
    <property type="match status" value="1"/>
</dbReference>
<feature type="compositionally biased region" description="Basic and acidic residues" evidence="3">
    <location>
        <begin position="283"/>
        <end position="295"/>
    </location>
</feature>
<evidence type="ECO:0000256" key="1">
    <source>
        <dbReference type="ARBA" id="ARBA00022614"/>
    </source>
</evidence>
<dbReference type="Pfam" id="PF12799">
    <property type="entry name" value="LRR_4"/>
    <property type="match status" value="1"/>
</dbReference>
<reference evidence="5" key="2">
    <citation type="submission" date="2025-08" db="UniProtKB">
        <authorList>
            <consortium name="RefSeq"/>
        </authorList>
    </citation>
    <scope>IDENTIFICATION</scope>
    <source>
        <tissue evidence="5">Leaf</tissue>
    </source>
</reference>
<dbReference type="PANTHER" id="PTHR46652:SF7">
    <property type="entry name" value="LEUCINE-RICH REPEAT AND IQ DOMAIN-CONTAINING PROTEIN 1"/>
    <property type="match status" value="1"/>
</dbReference>
<dbReference type="Gene3D" id="3.80.10.10">
    <property type="entry name" value="Ribonuclease Inhibitor"/>
    <property type="match status" value="2"/>
</dbReference>
<dbReference type="Proteomes" id="UP000813463">
    <property type="component" value="Chromosome 5"/>
</dbReference>
<proteinExistence type="predicted"/>
<dbReference type="InterPro" id="IPR050836">
    <property type="entry name" value="SDS22/Internalin_LRR"/>
</dbReference>
<feature type="compositionally biased region" description="Basic and acidic residues" evidence="3">
    <location>
        <begin position="259"/>
        <end position="270"/>
    </location>
</feature>
<feature type="compositionally biased region" description="Basic and acidic residues" evidence="3">
    <location>
        <begin position="305"/>
        <end position="323"/>
    </location>
</feature>
<dbReference type="KEGG" id="soe:110798810"/>
<gene>
    <name evidence="5" type="primary">LOC110798810</name>
</gene>
<keyword evidence="2" id="KW-0677">Repeat</keyword>
<dbReference type="AlphaFoldDB" id="A0A9R0J2C4"/>
<evidence type="ECO:0000313" key="4">
    <source>
        <dbReference type="Proteomes" id="UP000813463"/>
    </source>
</evidence>
<dbReference type="RefSeq" id="XP_021859696.1">
    <property type="nucleotide sequence ID" value="XM_022004004.2"/>
</dbReference>
<keyword evidence="1" id="KW-0433">Leucine-rich repeat</keyword>
<evidence type="ECO:0000256" key="3">
    <source>
        <dbReference type="SAM" id="MobiDB-lite"/>
    </source>
</evidence>